<dbReference type="EMBL" id="LODT01000022">
    <property type="protein sequence ID" value="KYQ94212.1"/>
    <property type="molecule type" value="Genomic_DNA"/>
</dbReference>
<comment type="caution">
    <text evidence="1">The sequence shown here is derived from an EMBL/GenBank/DDBJ whole genome shotgun (WGS) entry which is preliminary data.</text>
</comment>
<dbReference type="Gene3D" id="3.80.10.10">
    <property type="entry name" value="Ribonuclease Inhibitor"/>
    <property type="match status" value="1"/>
</dbReference>
<gene>
    <name evidence="1" type="ORF">DLAC_04506</name>
</gene>
<name>A0A151ZJN5_TIELA</name>
<dbReference type="AlphaFoldDB" id="A0A151ZJN5"/>
<accession>A0A151ZJN5</accession>
<evidence type="ECO:0000313" key="2">
    <source>
        <dbReference type="Proteomes" id="UP000076078"/>
    </source>
</evidence>
<reference evidence="1 2" key="1">
    <citation type="submission" date="2015-12" db="EMBL/GenBank/DDBJ databases">
        <title>Dictyostelia acquired genes for synthesis and detection of signals that induce cell-type specialization by lateral gene transfer from prokaryotes.</title>
        <authorList>
            <person name="Gloeckner G."/>
            <person name="Schaap P."/>
        </authorList>
    </citation>
    <scope>NUCLEOTIDE SEQUENCE [LARGE SCALE GENOMIC DNA]</scope>
    <source>
        <strain evidence="1 2">TK</strain>
    </source>
</reference>
<proteinExistence type="predicted"/>
<protein>
    <submittedName>
        <fullName evidence="1">Uncharacterized protein</fullName>
    </submittedName>
</protein>
<dbReference type="InParanoid" id="A0A151ZJN5"/>
<evidence type="ECO:0000313" key="1">
    <source>
        <dbReference type="EMBL" id="KYQ94212.1"/>
    </source>
</evidence>
<dbReference type="InterPro" id="IPR032675">
    <property type="entry name" value="LRR_dom_sf"/>
</dbReference>
<dbReference type="Proteomes" id="UP000076078">
    <property type="component" value="Unassembled WGS sequence"/>
</dbReference>
<organism evidence="1 2">
    <name type="scientific">Tieghemostelium lacteum</name>
    <name type="common">Slime mold</name>
    <name type="synonym">Dictyostelium lacteum</name>
    <dbReference type="NCBI Taxonomy" id="361077"/>
    <lineage>
        <taxon>Eukaryota</taxon>
        <taxon>Amoebozoa</taxon>
        <taxon>Evosea</taxon>
        <taxon>Eumycetozoa</taxon>
        <taxon>Dictyostelia</taxon>
        <taxon>Dictyosteliales</taxon>
        <taxon>Raperosteliaceae</taxon>
        <taxon>Tieghemostelium</taxon>
    </lineage>
</organism>
<keyword evidence="2" id="KW-1185">Reference proteome</keyword>
<dbReference type="SUPFAM" id="SSF52047">
    <property type="entry name" value="RNI-like"/>
    <property type="match status" value="1"/>
</dbReference>
<sequence>MNIFEKYNFNYQLSIPYNIYKILGTPDNVKNKITEISNNSKDCYCFTDFKNLESANITVQPSYDIPKLVVGKDIKYHVSFILDVDLVFAGEEDLFISRESFDLVFNQNLVQKVDIDYVSIHSQYINLLNVGNNVLTHLHLTNFLITSEMLSRFIQVSPSLVKIEIINIQFSETDGYNPFFEALISQPLAQLKSVSVEDSNNYVNLKSFIRLLNHLPQCTELDFYFTMINDDDINFEDKEALTIDNRTCTSMFFDTLNSGKIQTEYSLLPYWKHLDRLKALHISSFIDIREYISGMKQLQQCQIYFQESKPLKTPPENLEIILQKNIATLEKLVICNNAFIEIPIASLSSNQFIKILQISSMELHSLAPLVALNHPTLISLKINYLKLTSPFKQLVEAMSKNQFIQSLCVMSTNLHDILNIYNSFDSNIDILKNNSSLTTLILPAYGDPSNTTLEQFNEIFKNSINNRILKQIYICSASFQHRKKYNDLLELFSFYSISSYKD</sequence>